<dbReference type="GO" id="GO:0046983">
    <property type="term" value="F:protein dimerization activity"/>
    <property type="evidence" value="ECO:0007669"/>
    <property type="project" value="InterPro"/>
</dbReference>
<reference evidence="12" key="2">
    <citation type="submission" date="2020-09" db="EMBL/GenBank/DDBJ databases">
        <authorList>
            <person name="Sun Q."/>
            <person name="Ohkuma M."/>
        </authorList>
    </citation>
    <scope>NUCLEOTIDE SEQUENCE</scope>
    <source>
        <strain evidence="12">JCM 19831</strain>
    </source>
</reference>
<dbReference type="InterPro" id="IPR011712">
    <property type="entry name" value="Sig_transdc_His_kin_sub3_dim/P"/>
</dbReference>
<keyword evidence="3" id="KW-0597">Phosphoprotein</keyword>
<reference evidence="12" key="1">
    <citation type="journal article" date="2014" name="Int. J. Syst. Evol. Microbiol.">
        <title>Complete genome sequence of Corynebacterium casei LMG S-19264T (=DSM 44701T), isolated from a smear-ripened cheese.</title>
        <authorList>
            <consortium name="US DOE Joint Genome Institute (JGI-PGF)"/>
            <person name="Walter F."/>
            <person name="Albersmeier A."/>
            <person name="Kalinowski J."/>
            <person name="Ruckert C."/>
        </authorList>
    </citation>
    <scope>NUCLEOTIDE SEQUENCE</scope>
    <source>
        <strain evidence="12">JCM 19831</strain>
    </source>
</reference>
<dbReference type="GO" id="GO:0016020">
    <property type="term" value="C:membrane"/>
    <property type="evidence" value="ECO:0007669"/>
    <property type="project" value="InterPro"/>
</dbReference>
<dbReference type="Pfam" id="PF02518">
    <property type="entry name" value="HATPase_c"/>
    <property type="match status" value="1"/>
</dbReference>
<evidence type="ECO:0000256" key="3">
    <source>
        <dbReference type="ARBA" id="ARBA00022553"/>
    </source>
</evidence>
<keyword evidence="9" id="KW-0472">Membrane</keyword>
<keyword evidence="7" id="KW-0067">ATP-binding</keyword>
<dbReference type="EC" id="2.7.13.3" evidence="2"/>
<evidence type="ECO:0000256" key="1">
    <source>
        <dbReference type="ARBA" id="ARBA00000085"/>
    </source>
</evidence>
<evidence type="ECO:0000259" key="11">
    <source>
        <dbReference type="Pfam" id="PF07730"/>
    </source>
</evidence>
<evidence type="ECO:0000256" key="4">
    <source>
        <dbReference type="ARBA" id="ARBA00022679"/>
    </source>
</evidence>
<dbReference type="AlphaFoldDB" id="A0A917TQC2"/>
<keyword evidence="13" id="KW-1185">Reference proteome</keyword>
<feature type="transmembrane region" description="Helical" evidence="9">
    <location>
        <begin position="136"/>
        <end position="161"/>
    </location>
</feature>
<evidence type="ECO:0000256" key="2">
    <source>
        <dbReference type="ARBA" id="ARBA00012438"/>
    </source>
</evidence>
<dbReference type="PANTHER" id="PTHR24421">
    <property type="entry name" value="NITRATE/NITRITE SENSOR PROTEIN NARX-RELATED"/>
    <property type="match status" value="1"/>
</dbReference>
<feature type="transmembrane region" description="Helical" evidence="9">
    <location>
        <begin position="12"/>
        <end position="33"/>
    </location>
</feature>
<feature type="domain" description="Signal transduction histidine kinase subgroup 3 dimerisation and phosphoacceptor" evidence="11">
    <location>
        <begin position="183"/>
        <end position="246"/>
    </location>
</feature>
<comment type="catalytic activity">
    <reaction evidence="1">
        <text>ATP + protein L-histidine = ADP + protein N-phospho-L-histidine.</text>
        <dbReference type="EC" id="2.7.13.3"/>
    </reaction>
</comment>
<feature type="transmembrane region" description="Helical" evidence="9">
    <location>
        <begin position="64"/>
        <end position="83"/>
    </location>
</feature>
<keyword evidence="8" id="KW-0902">Two-component regulatory system</keyword>
<organism evidence="12 13">
    <name type="scientific">Dactylosporangium sucinum</name>
    <dbReference type="NCBI Taxonomy" id="1424081"/>
    <lineage>
        <taxon>Bacteria</taxon>
        <taxon>Bacillati</taxon>
        <taxon>Actinomycetota</taxon>
        <taxon>Actinomycetes</taxon>
        <taxon>Micromonosporales</taxon>
        <taxon>Micromonosporaceae</taxon>
        <taxon>Dactylosporangium</taxon>
    </lineage>
</organism>
<keyword evidence="5" id="KW-0547">Nucleotide-binding</keyword>
<keyword evidence="6" id="KW-0418">Kinase</keyword>
<dbReference type="CDD" id="cd16917">
    <property type="entry name" value="HATPase_UhpB-NarQ-NarX-like"/>
    <property type="match status" value="1"/>
</dbReference>
<protein>
    <recommendedName>
        <fullName evidence="2">histidine kinase</fullName>
        <ecNumber evidence="2">2.7.13.3</ecNumber>
    </recommendedName>
</protein>
<dbReference type="InterPro" id="IPR003594">
    <property type="entry name" value="HATPase_dom"/>
</dbReference>
<dbReference type="InterPro" id="IPR036890">
    <property type="entry name" value="HATPase_C_sf"/>
</dbReference>
<evidence type="ECO:0000256" key="5">
    <source>
        <dbReference type="ARBA" id="ARBA00022741"/>
    </source>
</evidence>
<name>A0A917TQC2_9ACTN</name>
<dbReference type="Gene3D" id="1.20.5.1930">
    <property type="match status" value="1"/>
</dbReference>
<dbReference type="SUPFAM" id="SSF55874">
    <property type="entry name" value="ATPase domain of HSP90 chaperone/DNA topoisomerase II/histidine kinase"/>
    <property type="match status" value="1"/>
</dbReference>
<dbReference type="EMBL" id="BMPI01000015">
    <property type="protein sequence ID" value="GGM31839.1"/>
    <property type="molecule type" value="Genomic_DNA"/>
</dbReference>
<evidence type="ECO:0000256" key="8">
    <source>
        <dbReference type="ARBA" id="ARBA00023012"/>
    </source>
</evidence>
<evidence type="ECO:0000313" key="13">
    <source>
        <dbReference type="Proteomes" id="UP000642070"/>
    </source>
</evidence>
<feature type="transmembrane region" description="Helical" evidence="9">
    <location>
        <begin position="113"/>
        <end position="130"/>
    </location>
</feature>
<dbReference type="RefSeq" id="WP_190251020.1">
    <property type="nucleotide sequence ID" value="NZ_BMPI01000015.1"/>
</dbReference>
<comment type="caution">
    <text evidence="12">The sequence shown here is derived from an EMBL/GenBank/DDBJ whole genome shotgun (WGS) entry which is preliminary data.</text>
</comment>
<proteinExistence type="predicted"/>
<keyword evidence="4" id="KW-0808">Transferase</keyword>
<evidence type="ECO:0000256" key="7">
    <source>
        <dbReference type="ARBA" id="ARBA00022840"/>
    </source>
</evidence>
<dbReference type="GO" id="GO:0000155">
    <property type="term" value="F:phosphorelay sensor kinase activity"/>
    <property type="evidence" value="ECO:0007669"/>
    <property type="project" value="InterPro"/>
</dbReference>
<dbReference type="Pfam" id="PF07730">
    <property type="entry name" value="HisKA_3"/>
    <property type="match status" value="1"/>
</dbReference>
<dbReference type="GO" id="GO:0005524">
    <property type="term" value="F:ATP binding"/>
    <property type="evidence" value="ECO:0007669"/>
    <property type="project" value="UniProtKB-KW"/>
</dbReference>
<evidence type="ECO:0000313" key="12">
    <source>
        <dbReference type="EMBL" id="GGM31839.1"/>
    </source>
</evidence>
<sequence>MHPSVARAALGRAVLLGRAAVTVVAAATGLRLVADPRPVLAVAGLVAATTAAGLVLLARDPRVVLRVPAILAVDSLVVVAVLALSHGSVAYFCAAAGASALAGVLLGLRALPVAAVHAAAGYVVAGSVLATTDPTLAGFVLTFPIACPLAAAGAAAGTAALTRSVALSVEVVAAAQRTAAADERARLARELHDSVAKTLRGVSFAALALPQSLRRHPDLAERLAATVSDGAAAAAREARDLVDGLRLDRPDEDFASAVSGICSRWSSRTGVPVDVVVADVDPPVAVRYEICRILQESLHNAARHAGAGRIVVRLSGGPRGLRLLVRDDGRGFAVPADLLELRASDRYGIVGMAERARAVSGSLRVVSAPGAGTSVEVLVP</sequence>
<dbReference type="InterPro" id="IPR050482">
    <property type="entry name" value="Sensor_HK_TwoCompSys"/>
</dbReference>
<accession>A0A917TQC2</accession>
<keyword evidence="9" id="KW-1133">Transmembrane helix</keyword>
<dbReference type="PANTHER" id="PTHR24421:SF10">
    <property type="entry name" value="NITRATE_NITRITE SENSOR PROTEIN NARQ"/>
    <property type="match status" value="1"/>
</dbReference>
<gene>
    <name evidence="12" type="ORF">GCM10007977_036280</name>
</gene>
<feature type="domain" description="Histidine kinase/HSP90-like ATPase" evidence="10">
    <location>
        <begin position="290"/>
        <end position="380"/>
    </location>
</feature>
<feature type="transmembrane region" description="Helical" evidence="9">
    <location>
        <begin position="39"/>
        <end position="57"/>
    </location>
</feature>
<evidence type="ECO:0000259" key="10">
    <source>
        <dbReference type="Pfam" id="PF02518"/>
    </source>
</evidence>
<keyword evidence="9" id="KW-0812">Transmembrane</keyword>
<dbReference type="Gene3D" id="3.30.565.10">
    <property type="entry name" value="Histidine kinase-like ATPase, C-terminal domain"/>
    <property type="match status" value="1"/>
</dbReference>
<evidence type="ECO:0000256" key="9">
    <source>
        <dbReference type="SAM" id="Phobius"/>
    </source>
</evidence>
<dbReference type="Proteomes" id="UP000642070">
    <property type="component" value="Unassembled WGS sequence"/>
</dbReference>
<evidence type="ECO:0000256" key="6">
    <source>
        <dbReference type="ARBA" id="ARBA00022777"/>
    </source>
</evidence>